<evidence type="ECO:0008006" key="3">
    <source>
        <dbReference type="Google" id="ProtNLM"/>
    </source>
</evidence>
<accession>A0AA86G0Z4</accession>
<sequence>MKTSKIVSHLLSLIAVLMLISIPVLLPSTAEARRGAAACGPRGCGVAACGPRGCAAAGRRHAPAYRPAHRPAAPAYRPARRGVVVVAPRRYWRPGAAIAAGAAIGVVTGAAAVALAGTPPQPGQCWYYTSPAKTTGFWDVCPH</sequence>
<protein>
    <recommendedName>
        <fullName evidence="3">Transmembrane protein</fullName>
    </recommendedName>
</protein>
<evidence type="ECO:0000313" key="1">
    <source>
        <dbReference type="EMBL" id="QTG16765.1"/>
    </source>
</evidence>
<keyword evidence="1" id="KW-0614">Plasmid</keyword>
<dbReference type="EMBL" id="CP049218">
    <property type="protein sequence ID" value="QTG16765.1"/>
    <property type="molecule type" value="Genomic_DNA"/>
</dbReference>
<geneLocation type="plasmid" evidence="1 2">
    <name>pQ15_94_1</name>
</geneLocation>
<dbReference type="RefSeq" id="WP_013637556.1">
    <property type="nucleotide sequence ID" value="NC_015184.1"/>
</dbReference>
<organism evidence="1 2">
    <name type="scientific">Agrobacterium tumefaciens</name>
    <dbReference type="NCBI Taxonomy" id="358"/>
    <lineage>
        <taxon>Bacteria</taxon>
        <taxon>Pseudomonadati</taxon>
        <taxon>Pseudomonadota</taxon>
        <taxon>Alphaproteobacteria</taxon>
        <taxon>Hyphomicrobiales</taxon>
        <taxon>Rhizobiaceae</taxon>
        <taxon>Rhizobium/Agrobacterium group</taxon>
        <taxon>Agrobacterium</taxon>
        <taxon>Agrobacterium tumefaciens complex</taxon>
    </lineage>
</organism>
<gene>
    <name evidence="1" type="ORF">G6M86_26185</name>
</gene>
<dbReference type="AlphaFoldDB" id="A0AA86G0Z4"/>
<reference evidence="1" key="1">
    <citation type="submission" date="2020-02" db="EMBL/GenBank/DDBJ databases">
        <title>Unexpected conservation and global transmission of agrobacterial virulence plasmids.</title>
        <authorList>
            <person name="Weisberg A.J."/>
            <person name="Davis E.W. II"/>
            <person name="Tabima J.R."/>
            <person name="Belcher M.S."/>
            <person name="Miller M."/>
            <person name="Kuo C.-H."/>
            <person name="Loper J.E."/>
            <person name="Grunwald N.J."/>
            <person name="Putnam M.L."/>
            <person name="Chang J.H."/>
        </authorList>
    </citation>
    <scope>NUCLEOTIDE SEQUENCE</scope>
    <source>
        <strain evidence="1">Q15/94</strain>
        <plasmid evidence="1">pQ15_94_1</plasmid>
    </source>
</reference>
<proteinExistence type="predicted"/>
<dbReference type="KEGG" id="atf:Ach5_50570"/>
<name>A0AA86G0Z4_AGRTU</name>
<evidence type="ECO:0000313" key="2">
    <source>
        <dbReference type="Proteomes" id="UP000663946"/>
    </source>
</evidence>
<dbReference type="Proteomes" id="UP000663946">
    <property type="component" value="Plasmid pQ15_94_1"/>
</dbReference>
<dbReference type="GeneID" id="92925484"/>